<feature type="transmembrane region" description="Helical" evidence="2">
    <location>
        <begin position="82"/>
        <end position="103"/>
    </location>
</feature>
<dbReference type="AlphaFoldDB" id="A0A8S0V1Z9"/>
<dbReference type="GO" id="GO:0016020">
    <property type="term" value="C:membrane"/>
    <property type="evidence" value="ECO:0007669"/>
    <property type="project" value="InterPro"/>
</dbReference>
<keyword evidence="2" id="KW-0812">Transmembrane</keyword>
<accession>A0A8S0V1Z9</accession>
<protein>
    <submittedName>
        <fullName evidence="3">DETOXIFICATION 35-like</fullName>
    </submittedName>
</protein>
<feature type="transmembrane region" description="Helical" evidence="2">
    <location>
        <begin position="55"/>
        <end position="75"/>
    </location>
</feature>
<dbReference type="GO" id="GO:0015297">
    <property type="term" value="F:antiporter activity"/>
    <property type="evidence" value="ECO:0007669"/>
    <property type="project" value="InterPro"/>
</dbReference>
<keyword evidence="2" id="KW-0472">Membrane</keyword>
<evidence type="ECO:0000256" key="2">
    <source>
        <dbReference type="SAM" id="Phobius"/>
    </source>
</evidence>
<comment type="caution">
    <text evidence="3">The sequence shown here is derived from an EMBL/GenBank/DDBJ whole genome shotgun (WGS) entry which is preliminary data.</text>
</comment>
<dbReference type="InterPro" id="IPR002528">
    <property type="entry name" value="MATE_fam"/>
</dbReference>
<dbReference type="PANTHER" id="PTHR11206">
    <property type="entry name" value="MULTIDRUG RESISTANCE PROTEIN"/>
    <property type="match status" value="1"/>
</dbReference>
<comment type="similarity">
    <text evidence="1">Belongs to the multi antimicrobial extrusion (MATE) (TC 2.A.66.1) family.</text>
</comment>
<dbReference type="EMBL" id="CACTIH010009121">
    <property type="protein sequence ID" value="CAA3024953.1"/>
    <property type="molecule type" value="Genomic_DNA"/>
</dbReference>
<dbReference type="Gramene" id="OE9A019198T1">
    <property type="protein sequence ID" value="OE9A019198C1"/>
    <property type="gene ID" value="OE9A019198"/>
</dbReference>
<dbReference type="Pfam" id="PF01554">
    <property type="entry name" value="MatE"/>
    <property type="match status" value="1"/>
</dbReference>
<evidence type="ECO:0000256" key="1">
    <source>
        <dbReference type="ARBA" id="ARBA00010199"/>
    </source>
</evidence>
<sequence length="286" mass="31573">MEEPLLDRNDSGELQLIGDDGDYRPVKGLKAWPFKFFANLEPILLPPCLLAILEIWSILSIATSVISTSFGFMVLGQSDEIANLAGVCTLMIVPQLFLLAVTFPTQKFLQAQSKVSELAWLAFLALVLQGFTRGLFVYVFGWGTSSAAAYDLTSWGTAIAQFVMNVIGWEAMIFIGINAATSIRVSNELGLGHPQPQAAKYSVYITVFQSLLISILCMIIILAARNHFSIIFTSSKCMQRGCFPPFWPSWNDYGSVLKPVISGTLWWHDSRNSFADIAILVSSLQN</sequence>
<dbReference type="GO" id="GO:0042910">
    <property type="term" value="F:xenobiotic transmembrane transporter activity"/>
    <property type="evidence" value="ECO:0007669"/>
    <property type="project" value="InterPro"/>
</dbReference>
<feature type="transmembrane region" description="Helical" evidence="2">
    <location>
        <begin position="201"/>
        <end position="224"/>
    </location>
</feature>
<evidence type="ECO:0000313" key="3">
    <source>
        <dbReference type="EMBL" id="CAA3024953.1"/>
    </source>
</evidence>
<reference evidence="3 4" key="1">
    <citation type="submission" date="2019-12" db="EMBL/GenBank/DDBJ databases">
        <authorList>
            <person name="Alioto T."/>
            <person name="Alioto T."/>
            <person name="Gomez Garrido J."/>
        </authorList>
    </citation>
    <scope>NUCLEOTIDE SEQUENCE [LARGE SCALE GENOMIC DNA]</scope>
</reference>
<feature type="transmembrane region" description="Helical" evidence="2">
    <location>
        <begin position="162"/>
        <end position="181"/>
    </location>
</feature>
<dbReference type="OrthoDB" id="2126698at2759"/>
<dbReference type="Proteomes" id="UP000594638">
    <property type="component" value="Unassembled WGS sequence"/>
</dbReference>
<organism evidence="3 4">
    <name type="scientific">Olea europaea subsp. europaea</name>
    <dbReference type="NCBI Taxonomy" id="158383"/>
    <lineage>
        <taxon>Eukaryota</taxon>
        <taxon>Viridiplantae</taxon>
        <taxon>Streptophyta</taxon>
        <taxon>Embryophyta</taxon>
        <taxon>Tracheophyta</taxon>
        <taxon>Spermatophyta</taxon>
        <taxon>Magnoliopsida</taxon>
        <taxon>eudicotyledons</taxon>
        <taxon>Gunneridae</taxon>
        <taxon>Pentapetalae</taxon>
        <taxon>asterids</taxon>
        <taxon>lamiids</taxon>
        <taxon>Lamiales</taxon>
        <taxon>Oleaceae</taxon>
        <taxon>Oleeae</taxon>
        <taxon>Olea</taxon>
    </lineage>
</organism>
<evidence type="ECO:0000313" key="4">
    <source>
        <dbReference type="Proteomes" id="UP000594638"/>
    </source>
</evidence>
<proteinExistence type="inferred from homology"/>
<keyword evidence="2" id="KW-1133">Transmembrane helix</keyword>
<feature type="transmembrane region" description="Helical" evidence="2">
    <location>
        <begin position="118"/>
        <end position="141"/>
    </location>
</feature>
<name>A0A8S0V1Z9_OLEEU</name>
<gene>
    <name evidence="3" type="ORF">OLEA9_A019198</name>
</gene>
<keyword evidence="4" id="KW-1185">Reference proteome</keyword>